<organism evidence="8 9">
    <name type="scientific">Amycolatopsis tolypomycina</name>
    <dbReference type="NCBI Taxonomy" id="208445"/>
    <lineage>
        <taxon>Bacteria</taxon>
        <taxon>Bacillati</taxon>
        <taxon>Actinomycetota</taxon>
        <taxon>Actinomycetes</taxon>
        <taxon>Pseudonocardiales</taxon>
        <taxon>Pseudonocardiaceae</taxon>
        <taxon>Amycolatopsis</taxon>
    </lineage>
</organism>
<dbReference type="EC" id="2.7.13.3" evidence="2"/>
<dbReference type="GO" id="GO:0004673">
    <property type="term" value="F:protein histidine kinase activity"/>
    <property type="evidence" value="ECO:0007669"/>
    <property type="project" value="UniProtKB-EC"/>
</dbReference>
<dbReference type="RefSeq" id="WP_091305643.1">
    <property type="nucleotide sequence ID" value="NZ_FNSO01000003.1"/>
</dbReference>
<evidence type="ECO:0000256" key="1">
    <source>
        <dbReference type="ARBA" id="ARBA00000085"/>
    </source>
</evidence>
<sequence>MTHHTSTRLRTAGLTALASVADHLAAAARRASAERDRRGTHDQERDALLRKLEQMVHNRNLALNTIVDQLGALTRGEQPAPWPEATGDEVVDTAVAAVSRLAADMQDRQAALVSVLVSLAQRWQTTANEMEYRARQTLKRYPDDPDSLQDYYGISHLAAMQARAAQSVVVLAGRKPLRQFQEPQPLAKVVQHAASQIVDYPRVLVTSNPDVAVVSTLALQLIHLVAELLENATRSAPDSTPVTVTFDKVDPGWAITVHDDGHGLDDRLQWAQDRVSGRVPVGLHELGESPETGLAVVGKYAQDCGFLVHLDRAANGGVRAVTTVPQHLLVPVSPPADVAVAPAPRQPARTTPPQQAALGKHHDPGPAFTPAEPPGGRTAHGLPIRVPKQDDPLTPRRTSAPPPAPAPDPDKERDFMTTFVEGSLPVSPPAPANDTPAAATEGEESR</sequence>
<dbReference type="InterPro" id="IPR050428">
    <property type="entry name" value="TCS_sensor_his_kinase"/>
</dbReference>
<dbReference type="PANTHER" id="PTHR45436:SF5">
    <property type="entry name" value="SENSOR HISTIDINE KINASE TRCS"/>
    <property type="match status" value="1"/>
</dbReference>
<evidence type="ECO:0000313" key="9">
    <source>
        <dbReference type="Proteomes" id="UP000199622"/>
    </source>
</evidence>
<evidence type="ECO:0000256" key="4">
    <source>
        <dbReference type="ARBA" id="ARBA00022679"/>
    </source>
</evidence>
<proteinExistence type="predicted"/>
<name>A0A1H4JPG0_9PSEU</name>
<dbReference type="InterPro" id="IPR036890">
    <property type="entry name" value="HATPase_C_sf"/>
</dbReference>
<keyword evidence="9" id="KW-1185">Reference proteome</keyword>
<evidence type="ECO:0000256" key="3">
    <source>
        <dbReference type="ARBA" id="ARBA00022553"/>
    </source>
</evidence>
<keyword evidence="3" id="KW-0597">Phosphoprotein</keyword>
<feature type="region of interest" description="Disordered" evidence="6">
    <location>
        <begin position="339"/>
        <end position="446"/>
    </location>
</feature>
<dbReference type="InterPro" id="IPR003594">
    <property type="entry name" value="HATPase_dom"/>
</dbReference>
<evidence type="ECO:0000256" key="6">
    <source>
        <dbReference type="SAM" id="MobiDB-lite"/>
    </source>
</evidence>
<reference evidence="9" key="1">
    <citation type="submission" date="2016-10" db="EMBL/GenBank/DDBJ databases">
        <authorList>
            <person name="Varghese N."/>
            <person name="Submissions S."/>
        </authorList>
    </citation>
    <scope>NUCLEOTIDE SEQUENCE [LARGE SCALE GENOMIC DNA]</scope>
    <source>
        <strain evidence="9">DSM 44544</strain>
    </source>
</reference>
<gene>
    <name evidence="8" type="ORF">SAMN04489727_2040</name>
</gene>
<accession>A0A1H4JPG0</accession>
<evidence type="ECO:0000256" key="5">
    <source>
        <dbReference type="ARBA" id="ARBA00022777"/>
    </source>
</evidence>
<dbReference type="Pfam" id="PF02518">
    <property type="entry name" value="HATPase_c"/>
    <property type="match status" value="1"/>
</dbReference>
<feature type="domain" description="Histidine kinase/HSP90-like ATPase" evidence="7">
    <location>
        <begin position="219"/>
        <end position="325"/>
    </location>
</feature>
<dbReference type="GO" id="GO:0005886">
    <property type="term" value="C:plasma membrane"/>
    <property type="evidence" value="ECO:0007669"/>
    <property type="project" value="TreeGrafter"/>
</dbReference>
<evidence type="ECO:0000259" key="7">
    <source>
        <dbReference type="Pfam" id="PF02518"/>
    </source>
</evidence>
<protein>
    <recommendedName>
        <fullName evidence="2">histidine kinase</fullName>
        <ecNumber evidence="2">2.7.13.3</ecNumber>
    </recommendedName>
</protein>
<feature type="compositionally biased region" description="Low complexity" evidence="6">
    <location>
        <begin position="339"/>
        <end position="357"/>
    </location>
</feature>
<evidence type="ECO:0000313" key="8">
    <source>
        <dbReference type="EMBL" id="SEB47502.1"/>
    </source>
</evidence>
<keyword evidence="5 8" id="KW-0418">Kinase</keyword>
<dbReference type="EMBL" id="FNSO01000003">
    <property type="protein sequence ID" value="SEB47502.1"/>
    <property type="molecule type" value="Genomic_DNA"/>
</dbReference>
<dbReference type="Gene3D" id="3.30.565.10">
    <property type="entry name" value="Histidine kinase-like ATPase, C-terminal domain"/>
    <property type="match status" value="1"/>
</dbReference>
<dbReference type="AlphaFoldDB" id="A0A1H4JPG0"/>
<evidence type="ECO:0000256" key="2">
    <source>
        <dbReference type="ARBA" id="ARBA00012438"/>
    </source>
</evidence>
<dbReference type="Proteomes" id="UP000199622">
    <property type="component" value="Unassembled WGS sequence"/>
</dbReference>
<dbReference type="GO" id="GO:0000160">
    <property type="term" value="P:phosphorelay signal transduction system"/>
    <property type="evidence" value="ECO:0007669"/>
    <property type="project" value="TreeGrafter"/>
</dbReference>
<dbReference type="OrthoDB" id="3502710at2"/>
<dbReference type="SUPFAM" id="SSF55874">
    <property type="entry name" value="ATPase domain of HSP90 chaperone/DNA topoisomerase II/histidine kinase"/>
    <property type="match status" value="1"/>
</dbReference>
<dbReference type="PANTHER" id="PTHR45436">
    <property type="entry name" value="SENSOR HISTIDINE KINASE YKOH"/>
    <property type="match status" value="1"/>
</dbReference>
<dbReference type="STRING" id="208445.SAMN04489727_2040"/>
<keyword evidence="4" id="KW-0808">Transferase</keyword>
<comment type="catalytic activity">
    <reaction evidence="1">
        <text>ATP + protein L-histidine = ADP + protein N-phospho-L-histidine.</text>
        <dbReference type="EC" id="2.7.13.3"/>
    </reaction>
</comment>